<dbReference type="RefSeq" id="WP_211549391.1">
    <property type="nucleotide sequence ID" value="NZ_JAGTUF010000011.1"/>
</dbReference>
<protein>
    <submittedName>
        <fullName evidence="2">Cyclic nucleotide-binding domain-containing protein</fullName>
    </submittedName>
</protein>
<sequence>MRKVLYILGQLDDMDVDWLARQGRKRQIPAGEVLVREGMPCSSVFILLEGGVEVTIQGLGCVANLASGEMIGELSFVDSAPPSATVTAQTACVVLDVDKTLLAAQLARDDGFARRFYQAIAMFLADRLRGTVRRMGYGAGASLDSADVLTDELDEKLLDAVSLAGDRFDRLVRTLATARAH</sequence>
<keyword evidence="3" id="KW-1185">Reference proteome</keyword>
<dbReference type="InterPro" id="IPR000595">
    <property type="entry name" value="cNMP-bd_dom"/>
</dbReference>
<reference evidence="2 3" key="1">
    <citation type="submission" date="2021-04" db="EMBL/GenBank/DDBJ databases">
        <title>Magnetospirillum sulfuroxidans sp. nov., a facultative chemolithoautotrophic sulfur-oxidizing alphaproteobacterium isolated from freshwater sediment and proposals for Paramagetospirillum gen. nov., and Magnetospirillaceae fam. nov.</title>
        <authorList>
            <person name="Koziaeva V."/>
            <person name="Geelhoed J.S."/>
            <person name="Sorokin D.Y."/>
            <person name="Grouzdev D.S."/>
        </authorList>
    </citation>
    <scope>NUCLEOTIDE SEQUENCE [LARGE SCALE GENOMIC DNA]</scope>
    <source>
        <strain evidence="2 3">J10</strain>
    </source>
</reference>
<dbReference type="EMBL" id="JAGTUF010000011">
    <property type="protein sequence ID" value="MBR9972543.1"/>
    <property type="molecule type" value="Genomic_DNA"/>
</dbReference>
<dbReference type="SMART" id="SM00100">
    <property type="entry name" value="cNMP"/>
    <property type="match status" value="1"/>
</dbReference>
<comment type="caution">
    <text evidence="2">The sequence shown here is derived from an EMBL/GenBank/DDBJ whole genome shotgun (WGS) entry which is preliminary data.</text>
</comment>
<proteinExistence type="predicted"/>
<gene>
    <name evidence="2" type="ORF">KEC16_12535</name>
</gene>
<dbReference type="PROSITE" id="PS50042">
    <property type="entry name" value="CNMP_BINDING_3"/>
    <property type="match status" value="1"/>
</dbReference>
<feature type="domain" description="Cyclic nucleotide-binding" evidence="1">
    <location>
        <begin position="7"/>
        <end position="123"/>
    </location>
</feature>
<dbReference type="PANTHER" id="PTHR24567">
    <property type="entry name" value="CRP FAMILY TRANSCRIPTIONAL REGULATORY PROTEIN"/>
    <property type="match status" value="1"/>
</dbReference>
<dbReference type="SUPFAM" id="SSF51206">
    <property type="entry name" value="cAMP-binding domain-like"/>
    <property type="match status" value="1"/>
</dbReference>
<dbReference type="Pfam" id="PF00027">
    <property type="entry name" value="cNMP_binding"/>
    <property type="match status" value="1"/>
</dbReference>
<name>A0ABS5IFN8_9PROT</name>
<accession>A0ABS5IFN8</accession>
<dbReference type="Proteomes" id="UP000680714">
    <property type="component" value="Unassembled WGS sequence"/>
</dbReference>
<dbReference type="InterPro" id="IPR014710">
    <property type="entry name" value="RmlC-like_jellyroll"/>
</dbReference>
<organism evidence="2 3">
    <name type="scientific">Magnetospirillum sulfuroxidans</name>
    <dbReference type="NCBI Taxonomy" id="611300"/>
    <lineage>
        <taxon>Bacteria</taxon>
        <taxon>Pseudomonadati</taxon>
        <taxon>Pseudomonadota</taxon>
        <taxon>Alphaproteobacteria</taxon>
        <taxon>Rhodospirillales</taxon>
        <taxon>Rhodospirillaceae</taxon>
        <taxon>Magnetospirillum</taxon>
    </lineage>
</organism>
<dbReference type="InterPro" id="IPR050397">
    <property type="entry name" value="Env_Response_Regulators"/>
</dbReference>
<evidence type="ECO:0000259" key="1">
    <source>
        <dbReference type="PROSITE" id="PS50042"/>
    </source>
</evidence>
<dbReference type="InterPro" id="IPR018490">
    <property type="entry name" value="cNMP-bd_dom_sf"/>
</dbReference>
<dbReference type="PANTHER" id="PTHR24567:SF74">
    <property type="entry name" value="HTH-TYPE TRANSCRIPTIONAL REGULATOR ARCR"/>
    <property type="match status" value="1"/>
</dbReference>
<dbReference type="Gene3D" id="2.60.120.10">
    <property type="entry name" value="Jelly Rolls"/>
    <property type="match status" value="1"/>
</dbReference>
<dbReference type="CDD" id="cd00038">
    <property type="entry name" value="CAP_ED"/>
    <property type="match status" value="1"/>
</dbReference>
<evidence type="ECO:0000313" key="3">
    <source>
        <dbReference type="Proteomes" id="UP000680714"/>
    </source>
</evidence>
<evidence type="ECO:0000313" key="2">
    <source>
        <dbReference type="EMBL" id="MBR9972543.1"/>
    </source>
</evidence>